<dbReference type="CDD" id="cd04301">
    <property type="entry name" value="NAT_SF"/>
    <property type="match status" value="1"/>
</dbReference>
<keyword evidence="3" id="KW-1185">Reference proteome</keyword>
<reference evidence="2" key="1">
    <citation type="submission" date="2022-06" db="EMBL/GenBank/DDBJ databases">
        <title>Aquibacillus sp. a new bacterium isolated from soil saline samples.</title>
        <authorList>
            <person name="Galisteo C."/>
            <person name="De La Haba R."/>
            <person name="Sanchez-Porro C."/>
            <person name="Ventosa A."/>
        </authorList>
    </citation>
    <scope>NUCLEOTIDE SEQUENCE</scope>
    <source>
        <strain evidence="2">3ASR75-54</strain>
    </source>
</reference>
<sequence>MEWQLRKFDELTTDELYQIIKARIDVFVVEQTCPYPELDNHDQASSHLFLQDKTDIVAYARLIPEKNIYEEASIGRVLVSKSHRGKGYAKDLMEKAINILVNDWKVGAIKLHGQEYLRQFYGSLGFKEISEVYLEDNIPHVDMIMNTREKSKQ</sequence>
<evidence type="ECO:0000313" key="2">
    <source>
        <dbReference type="EMBL" id="MDC3417059.1"/>
    </source>
</evidence>
<dbReference type="PANTHER" id="PTHR13355">
    <property type="entry name" value="GLUCOSAMINE 6-PHOSPHATE N-ACETYLTRANSFERASE"/>
    <property type="match status" value="1"/>
</dbReference>
<dbReference type="PANTHER" id="PTHR13355:SF11">
    <property type="entry name" value="GLUCOSAMINE 6-PHOSPHATE N-ACETYLTRANSFERASE"/>
    <property type="match status" value="1"/>
</dbReference>
<evidence type="ECO:0000259" key="1">
    <source>
        <dbReference type="PROSITE" id="PS51186"/>
    </source>
</evidence>
<dbReference type="Pfam" id="PF13673">
    <property type="entry name" value="Acetyltransf_10"/>
    <property type="match status" value="1"/>
</dbReference>
<evidence type="ECO:0000313" key="3">
    <source>
        <dbReference type="Proteomes" id="UP001145069"/>
    </source>
</evidence>
<keyword evidence="2" id="KW-0012">Acyltransferase</keyword>
<dbReference type="Gene3D" id="3.40.630.30">
    <property type="match status" value="1"/>
</dbReference>
<dbReference type="RefSeq" id="WP_272446121.1">
    <property type="nucleotide sequence ID" value="NZ_JAMQKC010000006.1"/>
</dbReference>
<dbReference type="EMBL" id="JAMQKC010000006">
    <property type="protein sequence ID" value="MDC3417059.1"/>
    <property type="molecule type" value="Genomic_DNA"/>
</dbReference>
<dbReference type="InterPro" id="IPR016181">
    <property type="entry name" value="Acyl_CoA_acyltransferase"/>
</dbReference>
<dbReference type="InterPro" id="IPR039143">
    <property type="entry name" value="GNPNAT1-like"/>
</dbReference>
<dbReference type="InterPro" id="IPR000182">
    <property type="entry name" value="GNAT_dom"/>
</dbReference>
<keyword evidence="2" id="KW-0808">Transferase</keyword>
<comment type="caution">
    <text evidence="2">The sequence shown here is derived from an EMBL/GenBank/DDBJ whole genome shotgun (WGS) entry which is preliminary data.</text>
</comment>
<organism evidence="2 3">
    <name type="scientific">Aquibacillus salsiterrae</name>
    <dbReference type="NCBI Taxonomy" id="2950439"/>
    <lineage>
        <taxon>Bacteria</taxon>
        <taxon>Bacillati</taxon>
        <taxon>Bacillota</taxon>
        <taxon>Bacilli</taxon>
        <taxon>Bacillales</taxon>
        <taxon>Bacillaceae</taxon>
        <taxon>Aquibacillus</taxon>
    </lineage>
</organism>
<feature type="domain" description="N-acetyltransferase" evidence="1">
    <location>
        <begin position="6"/>
        <end position="148"/>
    </location>
</feature>
<proteinExistence type="predicted"/>
<dbReference type="AlphaFoldDB" id="A0A9X3WGK6"/>
<dbReference type="GO" id="GO:0004343">
    <property type="term" value="F:glucosamine 6-phosphate N-acetyltransferase activity"/>
    <property type="evidence" value="ECO:0007669"/>
    <property type="project" value="TreeGrafter"/>
</dbReference>
<accession>A0A9X3WGK6</accession>
<protein>
    <submittedName>
        <fullName evidence="2">GNAT family N-acetyltransferase</fullName>
        <ecNumber evidence="2">2.3.1.-</ecNumber>
    </submittedName>
</protein>
<dbReference type="Proteomes" id="UP001145069">
    <property type="component" value="Unassembled WGS sequence"/>
</dbReference>
<dbReference type="EC" id="2.3.1.-" evidence="2"/>
<dbReference type="SUPFAM" id="SSF55729">
    <property type="entry name" value="Acyl-CoA N-acyltransferases (Nat)"/>
    <property type="match status" value="1"/>
</dbReference>
<gene>
    <name evidence="2" type="ORF">NC799_09000</name>
</gene>
<dbReference type="PROSITE" id="PS51186">
    <property type="entry name" value="GNAT"/>
    <property type="match status" value="1"/>
</dbReference>
<name>A0A9X3WGK6_9BACI</name>